<reference evidence="2" key="1">
    <citation type="submission" date="2021-05" db="EMBL/GenBank/DDBJ databases">
        <title>Comparative genomics of three Colletotrichum scovillei strains and genetic complementation revealed genes involved fungal growth and virulence on chili pepper.</title>
        <authorList>
            <person name="Hsieh D.-K."/>
            <person name="Chuang S.-C."/>
            <person name="Chen C.-Y."/>
            <person name="Chao Y.-T."/>
            <person name="Lu M.-Y.J."/>
            <person name="Lee M.-H."/>
            <person name="Shih M.-C."/>
        </authorList>
    </citation>
    <scope>NUCLEOTIDE SEQUENCE</scope>
    <source>
        <strain evidence="2">Coll-153</strain>
    </source>
</reference>
<evidence type="ECO:0000313" key="2">
    <source>
        <dbReference type="EMBL" id="KAG7043570.1"/>
    </source>
</evidence>
<proteinExistence type="predicted"/>
<comment type="caution">
    <text evidence="2">The sequence shown here is derived from an EMBL/GenBank/DDBJ whole genome shotgun (WGS) entry which is preliminary data.</text>
</comment>
<accession>A0A9P7U7U8</accession>
<protein>
    <submittedName>
        <fullName evidence="2">Uncharacterized protein</fullName>
    </submittedName>
</protein>
<dbReference type="EMBL" id="JAESDN010000012">
    <property type="protein sequence ID" value="KAG7043570.1"/>
    <property type="molecule type" value="Genomic_DNA"/>
</dbReference>
<organism evidence="2 3">
    <name type="scientific">Colletotrichum scovillei</name>
    <dbReference type="NCBI Taxonomy" id="1209932"/>
    <lineage>
        <taxon>Eukaryota</taxon>
        <taxon>Fungi</taxon>
        <taxon>Dikarya</taxon>
        <taxon>Ascomycota</taxon>
        <taxon>Pezizomycotina</taxon>
        <taxon>Sordariomycetes</taxon>
        <taxon>Hypocreomycetidae</taxon>
        <taxon>Glomerellales</taxon>
        <taxon>Glomerellaceae</taxon>
        <taxon>Colletotrichum</taxon>
        <taxon>Colletotrichum acutatum species complex</taxon>
    </lineage>
</organism>
<dbReference type="AlphaFoldDB" id="A0A9P7U7U8"/>
<evidence type="ECO:0000256" key="1">
    <source>
        <dbReference type="SAM" id="MobiDB-lite"/>
    </source>
</evidence>
<gene>
    <name evidence="2" type="ORF">JMJ77_003274</name>
</gene>
<feature type="compositionally biased region" description="Gly residues" evidence="1">
    <location>
        <begin position="1"/>
        <end position="11"/>
    </location>
</feature>
<keyword evidence="3" id="KW-1185">Reference proteome</keyword>
<dbReference type="Proteomes" id="UP000699042">
    <property type="component" value="Unassembled WGS sequence"/>
</dbReference>
<evidence type="ECO:0000313" key="3">
    <source>
        <dbReference type="Proteomes" id="UP000699042"/>
    </source>
</evidence>
<feature type="region of interest" description="Disordered" evidence="1">
    <location>
        <begin position="1"/>
        <end position="25"/>
    </location>
</feature>
<sequence length="25" mass="2824">MFQRGVGGMGNVAGVQQQKQRRNYN</sequence>
<name>A0A9P7U7U8_9PEZI</name>